<dbReference type="Proteomes" id="UP000242414">
    <property type="component" value="Unassembled WGS sequence"/>
</dbReference>
<protein>
    <recommendedName>
        <fullName evidence="1">Tc1-like transposase DDE domain-containing protein</fullName>
    </recommendedName>
</protein>
<organism evidence="2">
    <name type="scientific">Rhizopus microsporus var. microsporus</name>
    <dbReference type="NCBI Taxonomy" id="86635"/>
    <lineage>
        <taxon>Eukaryota</taxon>
        <taxon>Fungi</taxon>
        <taxon>Fungi incertae sedis</taxon>
        <taxon>Mucoromycota</taxon>
        <taxon>Mucoromycotina</taxon>
        <taxon>Mucoromycetes</taxon>
        <taxon>Mucorales</taxon>
        <taxon>Mucorineae</taxon>
        <taxon>Rhizopodaceae</taxon>
        <taxon>Rhizopus</taxon>
    </lineage>
</organism>
<dbReference type="InterPro" id="IPR036397">
    <property type="entry name" value="RNaseH_sf"/>
</dbReference>
<dbReference type="EMBL" id="KV921901">
    <property type="protein sequence ID" value="ORE07602.1"/>
    <property type="molecule type" value="Genomic_DNA"/>
</dbReference>
<reference evidence="2" key="1">
    <citation type="journal article" date="2016" name="Proc. Natl. Acad. Sci. U.S.A.">
        <title>Lipid metabolic changes in an early divergent fungus govern the establishment of a mutualistic symbiosis with endobacteria.</title>
        <authorList>
            <person name="Lastovetsky O.A."/>
            <person name="Gaspar M.L."/>
            <person name="Mondo S.J."/>
            <person name="LaButti K.M."/>
            <person name="Sandor L."/>
            <person name="Grigoriev I.V."/>
            <person name="Henry S.A."/>
            <person name="Pawlowska T.E."/>
        </authorList>
    </citation>
    <scope>NUCLEOTIDE SEQUENCE [LARGE SCALE GENOMIC DNA]</scope>
    <source>
        <strain evidence="2">ATCC 52814</strain>
    </source>
</reference>
<dbReference type="Pfam" id="PF13358">
    <property type="entry name" value="DDE_3"/>
    <property type="match status" value="1"/>
</dbReference>
<dbReference type="GO" id="GO:0003676">
    <property type="term" value="F:nucleic acid binding"/>
    <property type="evidence" value="ECO:0007669"/>
    <property type="project" value="InterPro"/>
</dbReference>
<evidence type="ECO:0000259" key="1">
    <source>
        <dbReference type="Pfam" id="PF13358"/>
    </source>
</evidence>
<proteinExistence type="predicted"/>
<dbReference type="InterPro" id="IPR038717">
    <property type="entry name" value="Tc1-like_DDE_dom"/>
</dbReference>
<name>A0A1X0R6H8_RHIZD</name>
<feature type="domain" description="Tc1-like transposase DDE" evidence="1">
    <location>
        <begin position="2"/>
        <end position="51"/>
    </location>
</feature>
<accession>A0A1X0R6H8</accession>
<dbReference type="AlphaFoldDB" id="A0A1X0R6H8"/>
<dbReference type="VEuPathDB" id="FungiDB:BCV72DRAFT_205311"/>
<dbReference type="OrthoDB" id="2201966at2759"/>
<feature type="non-terminal residue" evidence="2">
    <location>
        <position position="1"/>
    </location>
</feature>
<dbReference type="Gene3D" id="3.30.420.10">
    <property type="entry name" value="Ribonuclease H-like superfamily/Ribonuclease H"/>
    <property type="match status" value="1"/>
</dbReference>
<gene>
    <name evidence="2" type="ORF">BCV72DRAFT_205311</name>
</gene>
<sequence>CRIHHSHYVIEVIQIRGHKPLFMLPYSPFLNPIEECWSKIKAYVRRNPLFSLDTLTPRIQSACRSLTTEDCLG</sequence>
<evidence type="ECO:0000313" key="2">
    <source>
        <dbReference type="EMBL" id="ORE07602.1"/>
    </source>
</evidence>